<dbReference type="Gene3D" id="3.40.50.150">
    <property type="entry name" value="Vaccinia Virus protein VP39"/>
    <property type="match status" value="1"/>
</dbReference>
<evidence type="ECO:0000256" key="2">
    <source>
        <dbReference type="ARBA" id="ARBA00022692"/>
    </source>
</evidence>
<dbReference type="SUPFAM" id="SSF53335">
    <property type="entry name" value="S-adenosyl-L-methionine-dependent methyltransferases"/>
    <property type="match status" value="1"/>
</dbReference>
<feature type="compositionally biased region" description="Low complexity" evidence="6">
    <location>
        <begin position="36"/>
        <end position="48"/>
    </location>
</feature>
<feature type="domain" description="Methyltransferase" evidence="9">
    <location>
        <begin position="456"/>
        <end position="547"/>
    </location>
</feature>
<feature type="compositionally biased region" description="Polar residues" evidence="6">
    <location>
        <begin position="373"/>
        <end position="394"/>
    </location>
</feature>
<feature type="compositionally biased region" description="Polar residues" evidence="6">
    <location>
        <begin position="49"/>
        <end position="60"/>
    </location>
</feature>
<feature type="region of interest" description="Disordered" evidence="6">
    <location>
        <begin position="346"/>
        <end position="395"/>
    </location>
</feature>
<evidence type="ECO:0000256" key="3">
    <source>
        <dbReference type="ARBA" id="ARBA00022989"/>
    </source>
</evidence>
<feature type="transmembrane region" description="Helical" evidence="7">
    <location>
        <begin position="103"/>
        <end position="125"/>
    </location>
</feature>
<feature type="compositionally biased region" description="Polar residues" evidence="6">
    <location>
        <begin position="349"/>
        <end position="366"/>
    </location>
</feature>
<evidence type="ECO:0000313" key="11">
    <source>
        <dbReference type="Proteomes" id="UP000242875"/>
    </source>
</evidence>
<feature type="transmembrane region" description="Helical" evidence="7">
    <location>
        <begin position="312"/>
        <end position="333"/>
    </location>
</feature>
<accession>A0A261Y0S5</accession>
<reference evidence="10 11" key="1">
    <citation type="journal article" date="2017" name="Mycologia">
        <title>Bifiguratus adelaidae, gen. et sp. nov., a new member of Mucoromycotina in endophytic and soil-dwelling habitats.</title>
        <authorList>
            <person name="Torres-Cruz T.J."/>
            <person name="Billingsley Tobias T.L."/>
            <person name="Almatruk M."/>
            <person name="Hesse C."/>
            <person name="Kuske C.R."/>
            <person name="Desiro A."/>
            <person name="Benucci G.M."/>
            <person name="Bonito G."/>
            <person name="Stajich J.E."/>
            <person name="Dunlap C."/>
            <person name="Arnold A.E."/>
            <person name="Porras-Alfaro A."/>
        </authorList>
    </citation>
    <scope>NUCLEOTIDE SEQUENCE [LARGE SCALE GENOMIC DNA]</scope>
    <source>
        <strain evidence="10 11">AZ0501</strain>
    </source>
</reference>
<evidence type="ECO:0000256" key="4">
    <source>
        <dbReference type="ARBA" id="ARBA00023136"/>
    </source>
</evidence>
<feature type="non-terminal residue" evidence="10">
    <location>
        <position position="1011"/>
    </location>
</feature>
<dbReference type="InterPro" id="IPR045014">
    <property type="entry name" value="TM41A/B"/>
</dbReference>
<dbReference type="OrthoDB" id="3364966at2759"/>
<dbReference type="PANTHER" id="PTHR43220">
    <property type="match status" value="1"/>
</dbReference>
<dbReference type="Pfam" id="PF13649">
    <property type="entry name" value="Methyltransf_25"/>
    <property type="match status" value="1"/>
</dbReference>
<feature type="region of interest" description="Disordered" evidence="6">
    <location>
        <begin position="1"/>
        <end position="60"/>
    </location>
</feature>
<keyword evidence="11" id="KW-1185">Reference proteome</keyword>
<evidence type="ECO:0000256" key="6">
    <source>
        <dbReference type="SAM" id="MobiDB-lite"/>
    </source>
</evidence>
<evidence type="ECO:0000313" key="10">
    <source>
        <dbReference type="EMBL" id="OZJ04230.1"/>
    </source>
</evidence>
<dbReference type="Pfam" id="PF09335">
    <property type="entry name" value="VTT_dom"/>
    <property type="match status" value="1"/>
</dbReference>
<evidence type="ECO:0000259" key="8">
    <source>
        <dbReference type="Pfam" id="PF09335"/>
    </source>
</evidence>
<sequence>MAKGLTSTHVREHPETGMEENSPPSVMAKDKVIDVQLSSDRSQSSNLSATESQVSHQNGYTLPRHNIEEAANADDMDDHTPLLPKSKNVESESWTSQSYKRSLFSLISLLLLATAVEVIILKTCLPDVDPVRKGDLTLPRNLEQLQKLNAIMSEYIKDNFGKVLTSYVSSYLYLQAFSIPGSMWLSILGGALFNFWFTLFLVCLCSAVGATFAYFISYTLGSVVVQRKFGDRIARWNEQLEPHRRNMFNYIVVLRLIPFPPNWLANIGSPHLGVKVWPFFAGTFVGVAAPSFIHVQAGAAIDRLSSTNGLHFFTPINVLCLIAVGIVALIPVFGGCVSLPEDQVPAKTDTGQQSNPGVARSTTPSLDTAKPATEQSTSKYSGPSTLPQSPSESVSKPKFIFTEHNRRYHNEEASYVLPNDDHEVTRLQELHYLSRWGLDGDFHTPIKDRLEEGIKVLDIGCGPGTWVMEMATEFPNSHFTGIDISPIFPESIRPTNCHFQEANSLKGLPFPDNHFDFVYERLLEAGYTSANWTLVLSEIKRVTKPGGWVELVELDASEKSAGPLLTDLISTGVETLKARDLDVTIGTRLASLLEQCTDDKSTISVDHRSFPIGYGGRIGDMWANQIKVIFGGLHPIFEIKYGKMSVEEFRDRLDRAIEEGAQTKSYTDCYYGFVQDVFGQHYHHTGDWRQHFSDSSYFERYSEEVLPPRDPVQKAPQSASEVGTQEDDHILYISRQSDSEQQDTIGEMLNGAEELATKSHMCVYEKSKISQSTGDSGQSQSNEQDWTTVAFGGQVETPKTIVVIDVDEENADEFLSQKNSQAEGRPPPANPPKTAVLNRSTKANGQDEPRPATLEASHLHQTWHAETQGRESHTSGLGLDSLKRRPFAHVDPINGKIKASDECDGFYEDFSFSDPVKAIHKLDQGAPDADVEPRRLARIATTDINRFFLKSIYKGISDVQKAVVDDREQVHQSREQRRNAPARINGWQRFRKKYREMLAETLGVTIMTVLG</sequence>
<keyword evidence="4 7" id="KW-0472">Membrane</keyword>
<protein>
    <submittedName>
        <fullName evidence="10">Uncharacterized protein</fullName>
    </submittedName>
</protein>
<dbReference type="AlphaFoldDB" id="A0A261Y0S5"/>
<dbReference type="InterPro" id="IPR029063">
    <property type="entry name" value="SAM-dependent_MTases_sf"/>
</dbReference>
<evidence type="ECO:0000256" key="7">
    <source>
        <dbReference type="SAM" id="Phobius"/>
    </source>
</evidence>
<keyword evidence="2 7" id="KW-0812">Transmembrane</keyword>
<evidence type="ECO:0000256" key="1">
    <source>
        <dbReference type="ARBA" id="ARBA00004141"/>
    </source>
</evidence>
<feature type="transmembrane region" description="Helical" evidence="7">
    <location>
        <begin position="276"/>
        <end position="300"/>
    </location>
</feature>
<evidence type="ECO:0000256" key="5">
    <source>
        <dbReference type="ARBA" id="ARBA00025797"/>
    </source>
</evidence>
<evidence type="ECO:0000259" key="9">
    <source>
        <dbReference type="Pfam" id="PF13649"/>
    </source>
</evidence>
<dbReference type="GO" id="GO:0000045">
    <property type="term" value="P:autophagosome assembly"/>
    <property type="evidence" value="ECO:0007669"/>
    <property type="project" value="TreeGrafter"/>
</dbReference>
<dbReference type="GO" id="GO:0005789">
    <property type="term" value="C:endoplasmic reticulum membrane"/>
    <property type="evidence" value="ECO:0007669"/>
    <property type="project" value="TreeGrafter"/>
</dbReference>
<dbReference type="Proteomes" id="UP000242875">
    <property type="component" value="Unassembled WGS sequence"/>
</dbReference>
<dbReference type="InterPro" id="IPR032816">
    <property type="entry name" value="VTT_dom"/>
</dbReference>
<dbReference type="CDD" id="cd02440">
    <property type="entry name" value="AdoMet_MTases"/>
    <property type="match status" value="1"/>
</dbReference>
<feature type="region of interest" description="Disordered" evidence="6">
    <location>
        <begin position="816"/>
        <end position="853"/>
    </location>
</feature>
<dbReference type="EMBL" id="MVBO01000049">
    <property type="protein sequence ID" value="OZJ04230.1"/>
    <property type="molecule type" value="Genomic_DNA"/>
</dbReference>
<feature type="transmembrane region" description="Helical" evidence="7">
    <location>
        <begin position="171"/>
        <end position="193"/>
    </location>
</feature>
<gene>
    <name evidence="10" type="ORF">BZG36_02949</name>
</gene>
<name>A0A261Y0S5_9FUNG</name>
<comment type="subcellular location">
    <subcellularLocation>
        <location evidence="1">Membrane</location>
        <topology evidence="1">Multi-pass membrane protein</topology>
    </subcellularLocation>
</comment>
<feature type="domain" description="VTT" evidence="8">
    <location>
        <begin position="179"/>
        <end position="299"/>
    </location>
</feature>
<keyword evidence="3 7" id="KW-1133">Transmembrane helix</keyword>
<comment type="caution">
    <text evidence="10">The sequence shown here is derived from an EMBL/GenBank/DDBJ whole genome shotgun (WGS) entry which is preliminary data.</text>
</comment>
<comment type="similarity">
    <text evidence="5">Belongs to the TMEM41 family.</text>
</comment>
<proteinExistence type="inferred from homology"/>
<dbReference type="InterPro" id="IPR041698">
    <property type="entry name" value="Methyltransf_25"/>
</dbReference>
<dbReference type="PANTHER" id="PTHR43220:SF18">
    <property type="entry name" value="TRANSMEMBRANE PROTEIN 41B"/>
    <property type="match status" value="1"/>
</dbReference>
<feature type="transmembrane region" description="Helical" evidence="7">
    <location>
        <begin position="199"/>
        <end position="225"/>
    </location>
</feature>
<organism evidence="10 11">
    <name type="scientific">Bifiguratus adelaidae</name>
    <dbReference type="NCBI Taxonomy" id="1938954"/>
    <lineage>
        <taxon>Eukaryota</taxon>
        <taxon>Fungi</taxon>
        <taxon>Fungi incertae sedis</taxon>
        <taxon>Mucoromycota</taxon>
        <taxon>Mucoromycotina</taxon>
        <taxon>Endogonomycetes</taxon>
        <taxon>Endogonales</taxon>
        <taxon>Endogonales incertae sedis</taxon>
        <taxon>Bifiguratus</taxon>
    </lineage>
</organism>